<comment type="caution">
    <text evidence="1">The sequence shown here is derived from an EMBL/GenBank/DDBJ whole genome shotgun (WGS) entry which is preliminary data.</text>
</comment>
<gene>
    <name evidence="1" type="ORF">FN846DRAFT_908776</name>
</gene>
<reference evidence="1 2" key="1">
    <citation type="submission" date="2019-09" db="EMBL/GenBank/DDBJ databases">
        <title>Draft genome of the ectomycorrhizal ascomycete Sphaerosporella brunnea.</title>
        <authorList>
            <consortium name="DOE Joint Genome Institute"/>
            <person name="Benucci G.M."/>
            <person name="Marozzi G."/>
            <person name="Antonielli L."/>
            <person name="Sanchez S."/>
            <person name="Marco P."/>
            <person name="Wang X."/>
            <person name="Falini L.B."/>
            <person name="Barry K."/>
            <person name="Haridas S."/>
            <person name="Lipzen A."/>
            <person name="Labutti K."/>
            <person name="Grigoriev I.V."/>
            <person name="Murat C."/>
            <person name="Martin F."/>
            <person name="Albertini E."/>
            <person name="Donnini D."/>
            <person name="Bonito G."/>
        </authorList>
    </citation>
    <scope>NUCLEOTIDE SEQUENCE [LARGE SCALE GENOMIC DNA]</scope>
    <source>
        <strain evidence="1 2">Sb_GMNB300</strain>
    </source>
</reference>
<accession>A0A5J5ES41</accession>
<organism evidence="1 2">
    <name type="scientific">Sphaerosporella brunnea</name>
    <dbReference type="NCBI Taxonomy" id="1250544"/>
    <lineage>
        <taxon>Eukaryota</taxon>
        <taxon>Fungi</taxon>
        <taxon>Dikarya</taxon>
        <taxon>Ascomycota</taxon>
        <taxon>Pezizomycotina</taxon>
        <taxon>Pezizomycetes</taxon>
        <taxon>Pezizales</taxon>
        <taxon>Pyronemataceae</taxon>
        <taxon>Sphaerosporella</taxon>
    </lineage>
</organism>
<dbReference type="InParanoid" id="A0A5J5ES41"/>
<keyword evidence="2" id="KW-1185">Reference proteome</keyword>
<protein>
    <submittedName>
        <fullName evidence="1">Uncharacterized protein</fullName>
    </submittedName>
</protein>
<name>A0A5J5ES41_9PEZI</name>
<dbReference type="Proteomes" id="UP000326924">
    <property type="component" value="Unassembled WGS sequence"/>
</dbReference>
<dbReference type="AlphaFoldDB" id="A0A5J5ES41"/>
<proteinExistence type="predicted"/>
<evidence type="ECO:0000313" key="2">
    <source>
        <dbReference type="Proteomes" id="UP000326924"/>
    </source>
</evidence>
<dbReference type="EMBL" id="VXIS01000139">
    <property type="protein sequence ID" value="KAA8901937.1"/>
    <property type="molecule type" value="Genomic_DNA"/>
</dbReference>
<sequence length="233" mass="25914">MALLGPLTTNKLIVPRAATGLTATSDSIAARPIRPIITIKFNAGSDISSHETYKVSRQAVMERIPRGKKLTGSEINAIRRAFNNENDIDIGIIRPKKPIRPWDTQITLKFDDGYNIWTAVNFKVGNFDLSDGGKITVDEIVHCDEDECGCVATCDCDLPQWTETKLFCDGTFTQEPHHGAEEDDEDAMNKCFKHNVSFKPCGSDSCLLCDGLKLYKDDYDGLRGLEAVYNDFD</sequence>
<evidence type="ECO:0000313" key="1">
    <source>
        <dbReference type="EMBL" id="KAA8901937.1"/>
    </source>
</evidence>